<keyword evidence="2" id="KW-1185">Reference proteome</keyword>
<dbReference type="AlphaFoldDB" id="A0AAN6XTR6"/>
<sequence>MSTMKIGSLPTPSRGWKKKAVVLLLQLIPATWALIYPRIADLNPSRIDGYDGPMGNHSKTLLSARQDASIGGGTPMGLDCMYRCTLATCGGGTCPLRRRGLRYPDIEAHTEGNETSILRKRLFWDDHVAWTAKDIDLYVWSNVGYNFADPQFQVRDWLINDLAEKTVAAQRIMAGDGNSFAIGTNHVHGCTVVAIISNRAVWMAHFWERAMGTEGDGFRT</sequence>
<dbReference type="EMBL" id="MU863888">
    <property type="protein sequence ID" value="KAK4203622.1"/>
    <property type="molecule type" value="Genomic_DNA"/>
</dbReference>
<gene>
    <name evidence="1" type="ORF">QBC40DRAFT_21275</name>
</gene>
<reference evidence="1" key="1">
    <citation type="journal article" date="2023" name="Mol. Phylogenet. Evol.">
        <title>Genome-scale phylogeny and comparative genomics of the fungal order Sordariales.</title>
        <authorList>
            <person name="Hensen N."/>
            <person name="Bonometti L."/>
            <person name="Westerberg I."/>
            <person name="Brannstrom I.O."/>
            <person name="Guillou S."/>
            <person name="Cros-Aarteil S."/>
            <person name="Calhoun S."/>
            <person name="Haridas S."/>
            <person name="Kuo A."/>
            <person name="Mondo S."/>
            <person name="Pangilinan J."/>
            <person name="Riley R."/>
            <person name="LaButti K."/>
            <person name="Andreopoulos B."/>
            <person name="Lipzen A."/>
            <person name="Chen C."/>
            <person name="Yan M."/>
            <person name="Daum C."/>
            <person name="Ng V."/>
            <person name="Clum A."/>
            <person name="Steindorff A."/>
            <person name="Ohm R.A."/>
            <person name="Martin F."/>
            <person name="Silar P."/>
            <person name="Natvig D.O."/>
            <person name="Lalanne C."/>
            <person name="Gautier V."/>
            <person name="Ament-Velasquez S.L."/>
            <person name="Kruys A."/>
            <person name="Hutchinson M.I."/>
            <person name="Powell A.J."/>
            <person name="Barry K."/>
            <person name="Miller A.N."/>
            <person name="Grigoriev I.V."/>
            <person name="Debuchy R."/>
            <person name="Gladieux P."/>
            <person name="Hiltunen Thoren M."/>
            <person name="Johannesson H."/>
        </authorList>
    </citation>
    <scope>NUCLEOTIDE SEQUENCE</scope>
    <source>
        <strain evidence="1">CBS 315.58</strain>
    </source>
</reference>
<comment type="caution">
    <text evidence="1">The sequence shown here is derived from an EMBL/GenBank/DDBJ whole genome shotgun (WGS) entry which is preliminary data.</text>
</comment>
<accession>A0AAN6XTR6</accession>
<evidence type="ECO:0000313" key="2">
    <source>
        <dbReference type="Proteomes" id="UP001303160"/>
    </source>
</evidence>
<protein>
    <submittedName>
        <fullName evidence="1">Uncharacterized protein</fullName>
    </submittedName>
</protein>
<proteinExistence type="predicted"/>
<reference evidence="1" key="2">
    <citation type="submission" date="2023-05" db="EMBL/GenBank/DDBJ databases">
        <authorList>
            <consortium name="Lawrence Berkeley National Laboratory"/>
            <person name="Steindorff A."/>
            <person name="Hensen N."/>
            <person name="Bonometti L."/>
            <person name="Westerberg I."/>
            <person name="Brannstrom I.O."/>
            <person name="Guillou S."/>
            <person name="Cros-Aarteil S."/>
            <person name="Calhoun S."/>
            <person name="Haridas S."/>
            <person name="Kuo A."/>
            <person name="Mondo S."/>
            <person name="Pangilinan J."/>
            <person name="Riley R."/>
            <person name="Labutti K."/>
            <person name="Andreopoulos B."/>
            <person name="Lipzen A."/>
            <person name="Chen C."/>
            <person name="Yanf M."/>
            <person name="Daum C."/>
            <person name="Ng V."/>
            <person name="Clum A."/>
            <person name="Ohm R."/>
            <person name="Martin F."/>
            <person name="Silar P."/>
            <person name="Natvig D."/>
            <person name="Lalanne C."/>
            <person name="Gautier V."/>
            <person name="Ament-Velasquez S.L."/>
            <person name="Kruys A."/>
            <person name="Hutchinson M.I."/>
            <person name="Powell A.J."/>
            <person name="Barry K."/>
            <person name="Miller A.N."/>
            <person name="Grigoriev I.V."/>
            <person name="Debuchy R."/>
            <person name="Gladieux P."/>
            <person name="Thoren M.H."/>
            <person name="Johannesson H."/>
        </authorList>
    </citation>
    <scope>NUCLEOTIDE SEQUENCE</scope>
    <source>
        <strain evidence="1">CBS 315.58</strain>
    </source>
</reference>
<dbReference type="Proteomes" id="UP001303160">
    <property type="component" value="Unassembled WGS sequence"/>
</dbReference>
<organism evidence="1 2">
    <name type="scientific">Triangularia verruculosa</name>
    <dbReference type="NCBI Taxonomy" id="2587418"/>
    <lineage>
        <taxon>Eukaryota</taxon>
        <taxon>Fungi</taxon>
        <taxon>Dikarya</taxon>
        <taxon>Ascomycota</taxon>
        <taxon>Pezizomycotina</taxon>
        <taxon>Sordariomycetes</taxon>
        <taxon>Sordariomycetidae</taxon>
        <taxon>Sordariales</taxon>
        <taxon>Podosporaceae</taxon>
        <taxon>Triangularia</taxon>
    </lineage>
</organism>
<evidence type="ECO:0000313" key="1">
    <source>
        <dbReference type="EMBL" id="KAK4203622.1"/>
    </source>
</evidence>
<name>A0AAN6XTR6_9PEZI</name>